<organism evidence="1 2">
    <name type="scientific">Streptomyces showdoensis</name>
    <dbReference type="NCBI Taxonomy" id="68268"/>
    <lineage>
        <taxon>Bacteria</taxon>
        <taxon>Bacillati</taxon>
        <taxon>Actinomycetota</taxon>
        <taxon>Actinomycetes</taxon>
        <taxon>Kitasatosporales</taxon>
        <taxon>Streptomycetaceae</taxon>
        <taxon>Streptomyces</taxon>
    </lineage>
</organism>
<accession>A0A2P2GLA3</accession>
<protein>
    <submittedName>
        <fullName evidence="1">Uncharacterized protein</fullName>
    </submittedName>
</protein>
<evidence type="ECO:0000313" key="2">
    <source>
        <dbReference type="Proteomes" id="UP000265325"/>
    </source>
</evidence>
<keyword evidence="2" id="KW-1185">Reference proteome</keyword>
<dbReference type="RefSeq" id="WP_046909053.1">
    <property type="nucleotide sequence ID" value="NZ_BAAAXG010000026.1"/>
</dbReference>
<dbReference type="AlphaFoldDB" id="A0A2P2GLA3"/>
<evidence type="ECO:0000313" key="1">
    <source>
        <dbReference type="EMBL" id="KKZ72291.1"/>
    </source>
</evidence>
<sequence>MGRYVEGAPDDLPDVIARIHARGLATSEADGPLRPSEPSIWFAYRRPEGTLFGLYLVSGSVHVPRTGETVLLGEIREPLRVVDVQTRYSTNPLDGIPLAAVTVCVEPTG</sequence>
<dbReference type="EMBL" id="LAQS01000028">
    <property type="protein sequence ID" value="KKZ72291.1"/>
    <property type="molecule type" value="Genomic_DNA"/>
</dbReference>
<dbReference type="Proteomes" id="UP000265325">
    <property type="component" value="Unassembled WGS sequence"/>
</dbReference>
<gene>
    <name evidence="1" type="ORF">VO63_19115</name>
</gene>
<proteinExistence type="predicted"/>
<reference evidence="1 2" key="1">
    <citation type="submission" date="2015-05" db="EMBL/GenBank/DDBJ databases">
        <title>Draft Genome assembly of Streptomyces showdoensis.</title>
        <authorList>
            <person name="Thapa K.K."/>
            <person name="Metsa-Ketela M."/>
        </authorList>
    </citation>
    <scope>NUCLEOTIDE SEQUENCE [LARGE SCALE GENOMIC DNA]</scope>
    <source>
        <strain evidence="1 2">ATCC 15227</strain>
    </source>
</reference>
<comment type="caution">
    <text evidence="1">The sequence shown here is derived from an EMBL/GenBank/DDBJ whole genome shotgun (WGS) entry which is preliminary data.</text>
</comment>
<name>A0A2P2GLA3_STREW</name>